<name>A0A6A6RTM7_9PLEO</name>
<gene>
    <name evidence="2" type="ORF">P280DRAFT_83410</name>
</gene>
<dbReference type="AlphaFoldDB" id="A0A6A6RTM7"/>
<accession>A0A6A6RTM7</accession>
<feature type="region of interest" description="Disordered" evidence="1">
    <location>
        <begin position="53"/>
        <end position="78"/>
    </location>
</feature>
<proteinExistence type="predicted"/>
<sequence length="116" mass="13358">MSSLPYPTLLYHPTTLKYPKHARAASYPIRYPTSHTAHLGDLHRYITSNVRARPTAPPPPHVSHRPSQTSGNKNGIHYLSDRTRRSQTGTGIWGWTWIWIWVWRVIYRCVGVVMGL</sequence>
<organism evidence="2 3">
    <name type="scientific">Massarina eburnea CBS 473.64</name>
    <dbReference type="NCBI Taxonomy" id="1395130"/>
    <lineage>
        <taxon>Eukaryota</taxon>
        <taxon>Fungi</taxon>
        <taxon>Dikarya</taxon>
        <taxon>Ascomycota</taxon>
        <taxon>Pezizomycotina</taxon>
        <taxon>Dothideomycetes</taxon>
        <taxon>Pleosporomycetidae</taxon>
        <taxon>Pleosporales</taxon>
        <taxon>Massarineae</taxon>
        <taxon>Massarinaceae</taxon>
        <taxon>Massarina</taxon>
    </lineage>
</organism>
<keyword evidence="3" id="KW-1185">Reference proteome</keyword>
<protein>
    <submittedName>
        <fullName evidence="2">Uncharacterized protein</fullName>
    </submittedName>
</protein>
<dbReference type="EMBL" id="MU006790">
    <property type="protein sequence ID" value="KAF2638372.1"/>
    <property type="molecule type" value="Genomic_DNA"/>
</dbReference>
<dbReference type="Proteomes" id="UP000799753">
    <property type="component" value="Unassembled WGS sequence"/>
</dbReference>
<evidence type="ECO:0000313" key="2">
    <source>
        <dbReference type="EMBL" id="KAF2638372.1"/>
    </source>
</evidence>
<reference evidence="2" key="1">
    <citation type="journal article" date="2020" name="Stud. Mycol.">
        <title>101 Dothideomycetes genomes: a test case for predicting lifestyles and emergence of pathogens.</title>
        <authorList>
            <person name="Haridas S."/>
            <person name="Albert R."/>
            <person name="Binder M."/>
            <person name="Bloem J."/>
            <person name="Labutti K."/>
            <person name="Salamov A."/>
            <person name="Andreopoulos B."/>
            <person name="Baker S."/>
            <person name="Barry K."/>
            <person name="Bills G."/>
            <person name="Bluhm B."/>
            <person name="Cannon C."/>
            <person name="Castanera R."/>
            <person name="Culley D."/>
            <person name="Daum C."/>
            <person name="Ezra D."/>
            <person name="Gonzalez J."/>
            <person name="Henrissat B."/>
            <person name="Kuo A."/>
            <person name="Liang C."/>
            <person name="Lipzen A."/>
            <person name="Lutzoni F."/>
            <person name="Magnuson J."/>
            <person name="Mondo S."/>
            <person name="Nolan M."/>
            <person name="Ohm R."/>
            <person name="Pangilinan J."/>
            <person name="Park H.-J."/>
            <person name="Ramirez L."/>
            <person name="Alfaro M."/>
            <person name="Sun H."/>
            <person name="Tritt A."/>
            <person name="Yoshinaga Y."/>
            <person name="Zwiers L.-H."/>
            <person name="Turgeon B."/>
            <person name="Goodwin S."/>
            <person name="Spatafora J."/>
            <person name="Crous P."/>
            <person name="Grigoriev I."/>
        </authorList>
    </citation>
    <scope>NUCLEOTIDE SEQUENCE</scope>
    <source>
        <strain evidence="2">CBS 473.64</strain>
    </source>
</reference>
<evidence type="ECO:0000313" key="3">
    <source>
        <dbReference type="Proteomes" id="UP000799753"/>
    </source>
</evidence>
<evidence type="ECO:0000256" key="1">
    <source>
        <dbReference type="SAM" id="MobiDB-lite"/>
    </source>
</evidence>